<name>S9Q0K2_SCHOY</name>
<reference evidence="2 3" key="1">
    <citation type="journal article" date="2011" name="Science">
        <title>Comparative functional genomics of the fission yeasts.</title>
        <authorList>
            <person name="Rhind N."/>
            <person name="Chen Z."/>
            <person name="Yassour M."/>
            <person name="Thompson D.A."/>
            <person name="Haas B.J."/>
            <person name="Habib N."/>
            <person name="Wapinski I."/>
            <person name="Roy S."/>
            <person name="Lin M.F."/>
            <person name="Heiman D.I."/>
            <person name="Young S.K."/>
            <person name="Furuya K."/>
            <person name="Guo Y."/>
            <person name="Pidoux A."/>
            <person name="Chen H.M."/>
            <person name="Robbertse B."/>
            <person name="Goldberg J.M."/>
            <person name="Aoki K."/>
            <person name="Bayne E.H."/>
            <person name="Berlin A.M."/>
            <person name="Desjardins C.A."/>
            <person name="Dobbs E."/>
            <person name="Dukaj L."/>
            <person name="Fan L."/>
            <person name="FitzGerald M.G."/>
            <person name="French C."/>
            <person name="Gujja S."/>
            <person name="Hansen K."/>
            <person name="Keifenheim D."/>
            <person name="Levin J.Z."/>
            <person name="Mosher R.A."/>
            <person name="Mueller C.A."/>
            <person name="Pfiffner J."/>
            <person name="Priest M."/>
            <person name="Russ C."/>
            <person name="Smialowska A."/>
            <person name="Swoboda P."/>
            <person name="Sykes S.M."/>
            <person name="Vaughn M."/>
            <person name="Vengrova S."/>
            <person name="Yoder R."/>
            <person name="Zeng Q."/>
            <person name="Allshire R."/>
            <person name="Baulcombe D."/>
            <person name="Birren B.W."/>
            <person name="Brown W."/>
            <person name="Ekwall K."/>
            <person name="Kellis M."/>
            <person name="Leatherwood J."/>
            <person name="Levin H."/>
            <person name="Margalit H."/>
            <person name="Martienssen R."/>
            <person name="Nieduszynski C.A."/>
            <person name="Spatafora J.W."/>
            <person name="Friedman N."/>
            <person name="Dalgaard J.Z."/>
            <person name="Baumann P."/>
            <person name="Niki H."/>
            <person name="Regev A."/>
            <person name="Nusbaum C."/>
        </authorList>
    </citation>
    <scope>NUCLEOTIDE SEQUENCE [LARGE SCALE GENOMIC DNA]</scope>
    <source>
        <strain evidence="3">yFS286</strain>
    </source>
</reference>
<dbReference type="OMA" id="HLWRQFC"/>
<keyword evidence="3" id="KW-1185">Reference proteome</keyword>
<dbReference type="RefSeq" id="XP_013016889.1">
    <property type="nucleotide sequence ID" value="XM_013161435.1"/>
</dbReference>
<evidence type="ECO:0000256" key="1">
    <source>
        <dbReference type="SAM" id="MobiDB-lite"/>
    </source>
</evidence>
<dbReference type="VEuPathDB" id="FungiDB:SOCG_02945"/>
<sequence length="165" mass="18762">MAGRRLSSNAHIDLQPIRQGILLPFNDRPKEMTSLIECNEQFFRSICDTVGEKKYQKLLHLWKDTSRSEICDANLLLKSQRLLLCLPEDLDPNTDTKTTNDSQGSSGSFQIDHSRYHLWRQFCNVVGYDMPTPTSQEDNKAHETILESPATEENDAVMSSDSNEG</sequence>
<organism evidence="2 3">
    <name type="scientific">Schizosaccharomyces octosporus (strain yFS286)</name>
    <name type="common">Fission yeast</name>
    <name type="synonym">Octosporomyces octosporus</name>
    <dbReference type="NCBI Taxonomy" id="483514"/>
    <lineage>
        <taxon>Eukaryota</taxon>
        <taxon>Fungi</taxon>
        <taxon>Dikarya</taxon>
        <taxon>Ascomycota</taxon>
        <taxon>Taphrinomycotina</taxon>
        <taxon>Schizosaccharomycetes</taxon>
        <taxon>Schizosaccharomycetales</taxon>
        <taxon>Schizosaccharomycetaceae</taxon>
        <taxon>Schizosaccharomyces</taxon>
    </lineage>
</organism>
<evidence type="ECO:0000313" key="2">
    <source>
        <dbReference type="EMBL" id="EPX73727.1"/>
    </source>
</evidence>
<gene>
    <name evidence="2" type="ORF">SOCG_02945</name>
</gene>
<dbReference type="HOGENOM" id="CLU_1611742_0_0_1"/>
<dbReference type="AlphaFoldDB" id="S9Q0K2"/>
<accession>S9Q0K2</accession>
<proteinExistence type="predicted"/>
<protein>
    <submittedName>
        <fullName evidence="2">Uncharacterized protein</fullName>
    </submittedName>
</protein>
<dbReference type="EMBL" id="KE503206">
    <property type="protein sequence ID" value="EPX73727.1"/>
    <property type="molecule type" value="Genomic_DNA"/>
</dbReference>
<dbReference type="GeneID" id="25031919"/>
<dbReference type="Proteomes" id="UP000016088">
    <property type="component" value="Unassembled WGS sequence"/>
</dbReference>
<feature type="region of interest" description="Disordered" evidence="1">
    <location>
        <begin position="130"/>
        <end position="165"/>
    </location>
</feature>
<evidence type="ECO:0000313" key="3">
    <source>
        <dbReference type="Proteomes" id="UP000016088"/>
    </source>
</evidence>
<dbReference type="OrthoDB" id="5333285at2759"/>